<sequence>MKMMTEATEDKLIDMKYISAYTGMTDKWFYALIKQGRFPKPIKLGRTSRWKLSELLRWIEEQEQASNR</sequence>
<reference evidence="2" key="1">
    <citation type="journal article" date="2019" name="Int. J. Syst. Evol. Microbiol.">
        <title>The Global Catalogue of Microorganisms (GCM) 10K type strain sequencing project: providing services to taxonomists for standard genome sequencing and annotation.</title>
        <authorList>
            <consortium name="The Broad Institute Genomics Platform"/>
            <consortium name="The Broad Institute Genome Sequencing Center for Infectious Disease"/>
            <person name="Wu L."/>
            <person name="Ma J."/>
        </authorList>
    </citation>
    <scope>NUCLEOTIDE SEQUENCE [LARGE SCALE GENOMIC DNA]</scope>
    <source>
        <strain evidence="2">JCM 18050</strain>
    </source>
</reference>
<proteinExistence type="predicted"/>
<evidence type="ECO:0000313" key="2">
    <source>
        <dbReference type="Proteomes" id="UP001500171"/>
    </source>
</evidence>
<accession>A0ABP9N281</accession>
<evidence type="ECO:0000313" key="1">
    <source>
        <dbReference type="EMBL" id="GAA5107521.1"/>
    </source>
</evidence>
<dbReference type="InterPro" id="IPR010260">
    <property type="entry name" value="AlpA"/>
</dbReference>
<dbReference type="Gene3D" id="1.10.238.160">
    <property type="match status" value="1"/>
</dbReference>
<evidence type="ECO:0008006" key="3">
    <source>
        <dbReference type="Google" id="ProtNLM"/>
    </source>
</evidence>
<comment type="caution">
    <text evidence="1">The sequence shown here is derived from an EMBL/GenBank/DDBJ whole genome shotgun (WGS) entry which is preliminary data.</text>
</comment>
<protein>
    <recommendedName>
        <fullName evidence="3">AlpA family transcriptional regulator</fullName>
    </recommendedName>
</protein>
<organism evidence="1 2">
    <name type="scientific">Orbus sasakiae</name>
    <dbReference type="NCBI Taxonomy" id="1078475"/>
    <lineage>
        <taxon>Bacteria</taxon>
        <taxon>Pseudomonadati</taxon>
        <taxon>Pseudomonadota</taxon>
        <taxon>Gammaproteobacteria</taxon>
        <taxon>Orbales</taxon>
        <taxon>Orbaceae</taxon>
        <taxon>Orbus</taxon>
    </lineage>
</organism>
<dbReference type="RefSeq" id="WP_345489199.1">
    <property type="nucleotide sequence ID" value="NZ_BAABHY010000001.1"/>
</dbReference>
<gene>
    <name evidence="1" type="ORF">GCM10023211_08730</name>
</gene>
<dbReference type="Pfam" id="PF05930">
    <property type="entry name" value="Phage_AlpA"/>
    <property type="match status" value="1"/>
</dbReference>
<keyword evidence="2" id="KW-1185">Reference proteome</keyword>
<dbReference type="Proteomes" id="UP001500171">
    <property type="component" value="Unassembled WGS sequence"/>
</dbReference>
<dbReference type="EMBL" id="BAABHY010000001">
    <property type="protein sequence ID" value="GAA5107521.1"/>
    <property type="molecule type" value="Genomic_DNA"/>
</dbReference>
<name>A0ABP9N281_9GAMM</name>